<dbReference type="HOGENOM" id="CLU_2207374_0_0_3"/>
<accession>K9TN15</accession>
<dbReference type="AlphaFoldDB" id="K9TN15"/>
<dbReference type="OrthoDB" id="515847at2"/>
<keyword evidence="2" id="KW-1185">Reference proteome</keyword>
<organism evidence="1 2">
    <name type="scientific">Oscillatoria acuminata PCC 6304</name>
    <dbReference type="NCBI Taxonomy" id="56110"/>
    <lineage>
        <taxon>Bacteria</taxon>
        <taxon>Bacillati</taxon>
        <taxon>Cyanobacteriota</taxon>
        <taxon>Cyanophyceae</taxon>
        <taxon>Oscillatoriophycideae</taxon>
        <taxon>Oscillatoriales</taxon>
        <taxon>Oscillatoriaceae</taxon>
        <taxon>Oscillatoria</taxon>
    </lineage>
</organism>
<evidence type="ECO:0000313" key="2">
    <source>
        <dbReference type="Proteomes" id="UP000010367"/>
    </source>
</evidence>
<dbReference type="EMBL" id="CP003607">
    <property type="protein sequence ID" value="AFY83940.1"/>
    <property type="molecule type" value="Genomic_DNA"/>
</dbReference>
<gene>
    <name evidence="1" type="ORF">Oscil6304_4420</name>
</gene>
<name>K9TN15_9CYAN</name>
<protein>
    <submittedName>
        <fullName evidence="1">Uncharacterized protein</fullName>
    </submittedName>
</protein>
<evidence type="ECO:0000313" key="1">
    <source>
        <dbReference type="EMBL" id="AFY83940.1"/>
    </source>
</evidence>
<dbReference type="KEGG" id="oac:Oscil6304_4420"/>
<dbReference type="Proteomes" id="UP000010367">
    <property type="component" value="Chromosome"/>
</dbReference>
<sequence>MPFYENHQIGAKKFMKEELDKLPICFKGRLGQREKLKSVPDWQERLREYVDELSKNMDNQSDLGRFVHNLTYRSNPFQPEEGFLLKIFCSLRWMLSSQVGLKFSNEQ</sequence>
<reference evidence="1 2" key="1">
    <citation type="submission" date="2012-06" db="EMBL/GenBank/DDBJ databases">
        <title>Finished chromosome of genome of Oscillatoria acuminata PCC 6304.</title>
        <authorList>
            <consortium name="US DOE Joint Genome Institute"/>
            <person name="Gugger M."/>
            <person name="Coursin T."/>
            <person name="Rippka R."/>
            <person name="Tandeau De Marsac N."/>
            <person name="Huntemann M."/>
            <person name="Wei C.-L."/>
            <person name="Han J."/>
            <person name="Detter J.C."/>
            <person name="Han C."/>
            <person name="Tapia R."/>
            <person name="Davenport K."/>
            <person name="Daligault H."/>
            <person name="Erkkila T."/>
            <person name="Gu W."/>
            <person name="Munk A.C.C."/>
            <person name="Teshima H."/>
            <person name="Xu Y."/>
            <person name="Chain P."/>
            <person name="Chen A."/>
            <person name="Krypides N."/>
            <person name="Mavromatis K."/>
            <person name="Markowitz V."/>
            <person name="Szeto E."/>
            <person name="Ivanova N."/>
            <person name="Mikhailova N."/>
            <person name="Ovchinnikova G."/>
            <person name="Pagani I."/>
            <person name="Pati A."/>
            <person name="Goodwin L."/>
            <person name="Peters L."/>
            <person name="Pitluck S."/>
            <person name="Woyke T."/>
            <person name="Kerfeld C."/>
        </authorList>
    </citation>
    <scope>NUCLEOTIDE SEQUENCE [LARGE SCALE GENOMIC DNA]</scope>
    <source>
        <strain evidence="1 2">PCC 6304</strain>
    </source>
</reference>
<dbReference type="InParanoid" id="K9TN15"/>
<dbReference type="eggNOG" id="ENOG502ZFVJ">
    <property type="taxonomic scope" value="Bacteria"/>
</dbReference>
<dbReference type="STRING" id="56110.Oscil6304_4420"/>
<dbReference type="RefSeq" id="WP_015150563.1">
    <property type="nucleotide sequence ID" value="NC_019693.1"/>
</dbReference>
<proteinExistence type="predicted"/>